<dbReference type="Pfam" id="PF04450">
    <property type="entry name" value="BSP"/>
    <property type="match status" value="1"/>
</dbReference>
<reference evidence="2" key="1">
    <citation type="journal article" date="2014" name="Proc. Natl. Acad. Sci. U.S.A.">
        <title>Extensive sampling of basidiomycete genomes demonstrates inadequacy of the white-rot/brown-rot paradigm for wood decay fungi.</title>
        <authorList>
            <person name="Riley R."/>
            <person name="Salamov A.A."/>
            <person name="Brown D.W."/>
            <person name="Nagy L.G."/>
            <person name="Floudas D."/>
            <person name="Held B.W."/>
            <person name="Levasseur A."/>
            <person name="Lombard V."/>
            <person name="Morin E."/>
            <person name="Otillar R."/>
            <person name="Lindquist E.A."/>
            <person name="Sun H."/>
            <person name="LaButti K.M."/>
            <person name="Schmutz J."/>
            <person name="Jabbour D."/>
            <person name="Luo H."/>
            <person name="Baker S.E."/>
            <person name="Pisabarro A.G."/>
            <person name="Walton J.D."/>
            <person name="Blanchette R.A."/>
            <person name="Henrissat B."/>
            <person name="Martin F."/>
            <person name="Cullen D."/>
            <person name="Hibbett D.S."/>
            <person name="Grigoriev I.V."/>
        </authorList>
    </citation>
    <scope>NUCLEOTIDE SEQUENCE [LARGE SCALE GENOMIC DNA]</scope>
    <source>
        <strain evidence="2">MUCL 33604</strain>
    </source>
</reference>
<evidence type="ECO:0000313" key="1">
    <source>
        <dbReference type="EMBL" id="KDQ63167.1"/>
    </source>
</evidence>
<evidence type="ECO:0008006" key="3">
    <source>
        <dbReference type="Google" id="ProtNLM"/>
    </source>
</evidence>
<keyword evidence="2" id="KW-1185">Reference proteome</keyword>
<dbReference type="Proteomes" id="UP000027265">
    <property type="component" value="Unassembled WGS sequence"/>
</dbReference>
<organism evidence="1 2">
    <name type="scientific">Jaapia argillacea MUCL 33604</name>
    <dbReference type="NCBI Taxonomy" id="933084"/>
    <lineage>
        <taxon>Eukaryota</taxon>
        <taxon>Fungi</taxon>
        <taxon>Dikarya</taxon>
        <taxon>Basidiomycota</taxon>
        <taxon>Agaricomycotina</taxon>
        <taxon>Agaricomycetes</taxon>
        <taxon>Agaricomycetidae</taxon>
        <taxon>Jaapiales</taxon>
        <taxon>Jaapiaceae</taxon>
        <taxon>Jaapia</taxon>
    </lineage>
</organism>
<dbReference type="STRING" id="933084.A0A067QI21"/>
<gene>
    <name evidence="1" type="ORF">JAAARDRAFT_120420</name>
</gene>
<dbReference type="AlphaFoldDB" id="A0A067QI21"/>
<accession>A0A067QI21</accession>
<dbReference type="PANTHER" id="PTHR33321">
    <property type="match status" value="1"/>
</dbReference>
<name>A0A067QI21_9AGAM</name>
<protein>
    <recommendedName>
        <fullName evidence="3">Plant basic secretory protein</fullName>
    </recommendedName>
</protein>
<evidence type="ECO:0000313" key="2">
    <source>
        <dbReference type="Proteomes" id="UP000027265"/>
    </source>
</evidence>
<sequence length="227" mass="25559">MPPPPLPPNKPAPPTWPIPKFDLRVEDLEHPGAKLFFKHIDAPSVLRTAVTTVCSWLYTEATVPRKYSILLVLRPMDGVAYTHGSLTHKEIHFSLQHIENSASRAKDEITGVITHEMVHCYQYNGKGKCPGGLIEGMADWVRLHAGLSPPHWKRNPSGDKWDAGYQDTAYFLDWIEVKNGAGTVRALNEAMKDTEYTDDIFREWTGGAVGDLWKLYREELEGGKLPN</sequence>
<dbReference type="EMBL" id="KL197710">
    <property type="protein sequence ID" value="KDQ63167.1"/>
    <property type="molecule type" value="Genomic_DNA"/>
</dbReference>
<dbReference type="OrthoDB" id="891726at2759"/>
<dbReference type="InterPro" id="IPR007541">
    <property type="entry name" value="Uncharacterised_BSP"/>
</dbReference>
<dbReference type="InParanoid" id="A0A067QI21"/>
<proteinExistence type="predicted"/>
<dbReference type="PANTHER" id="PTHR33321:SF12">
    <property type="entry name" value="PLANT BASIC SECRETORY PROTEIN (BSP) FAMILY PROTEIN"/>
    <property type="match status" value="1"/>
</dbReference>
<dbReference type="HOGENOM" id="CLU_062644_1_0_1"/>